<gene>
    <name evidence="5" type="ORF">LQV63_17670</name>
</gene>
<dbReference type="InterPro" id="IPR020084">
    <property type="entry name" value="NUDIX_hydrolase_CS"/>
</dbReference>
<dbReference type="PROSITE" id="PS51462">
    <property type="entry name" value="NUDIX"/>
    <property type="match status" value="1"/>
</dbReference>
<dbReference type="GO" id="GO:0016787">
    <property type="term" value="F:hydrolase activity"/>
    <property type="evidence" value="ECO:0007669"/>
    <property type="project" value="UniProtKB-KW"/>
</dbReference>
<dbReference type="Gene3D" id="3.90.79.10">
    <property type="entry name" value="Nucleoside Triphosphate Pyrophosphohydrolase"/>
    <property type="match status" value="1"/>
</dbReference>
<keyword evidence="2 3" id="KW-0378">Hydrolase</keyword>
<dbReference type="InterPro" id="IPR015797">
    <property type="entry name" value="NUDIX_hydrolase-like_dom_sf"/>
</dbReference>
<dbReference type="PANTHER" id="PTHR43736">
    <property type="entry name" value="ADP-RIBOSE PYROPHOSPHATASE"/>
    <property type="match status" value="1"/>
</dbReference>
<evidence type="ECO:0000256" key="1">
    <source>
        <dbReference type="ARBA" id="ARBA00005582"/>
    </source>
</evidence>
<proteinExistence type="inferred from homology"/>
<comment type="caution">
    <text evidence="5">The sequence shown here is derived from an EMBL/GenBank/DDBJ whole genome shotgun (WGS) entry which is preliminary data.</text>
</comment>
<keyword evidence="6" id="KW-1185">Reference proteome</keyword>
<name>A0ABS8YGM7_9BACL</name>
<dbReference type="RefSeq" id="WP_019424206.1">
    <property type="nucleotide sequence ID" value="NZ_JAJNBZ010000015.1"/>
</dbReference>
<evidence type="ECO:0000313" key="6">
    <source>
        <dbReference type="Proteomes" id="UP001199916"/>
    </source>
</evidence>
<evidence type="ECO:0000259" key="4">
    <source>
        <dbReference type="PROSITE" id="PS51462"/>
    </source>
</evidence>
<evidence type="ECO:0000256" key="2">
    <source>
        <dbReference type="ARBA" id="ARBA00022801"/>
    </source>
</evidence>
<comment type="similarity">
    <text evidence="1 3">Belongs to the Nudix hydrolase family.</text>
</comment>
<evidence type="ECO:0000256" key="3">
    <source>
        <dbReference type="RuleBase" id="RU003476"/>
    </source>
</evidence>
<dbReference type="InterPro" id="IPR020476">
    <property type="entry name" value="Nudix_hydrolase"/>
</dbReference>
<sequence length="163" mass="18578">MWYVNSRAIIERNNQHGVEIVVQNRSKPDQPATIELPGGRIEPYESLTEALRREVKEETGLDIVEIEGYETKVDTAGIESEFEVECIRPFAAYQTIRGPFDSVGYYFRCKVSGTLLTSGDGTTNVRWIPVDALRDMMREDPLQFSSVDRAGILFYLKHLESKN</sequence>
<accession>A0ABS8YGM7</accession>
<evidence type="ECO:0000313" key="5">
    <source>
        <dbReference type="EMBL" id="MCE5171133.1"/>
    </source>
</evidence>
<dbReference type="SUPFAM" id="SSF55811">
    <property type="entry name" value="Nudix"/>
    <property type="match status" value="1"/>
</dbReference>
<dbReference type="PROSITE" id="PS00893">
    <property type="entry name" value="NUDIX_BOX"/>
    <property type="match status" value="1"/>
</dbReference>
<dbReference type="PANTHER" id="PTHR43736:SF1">
    <property type="entry name" value="DIHYDRONEOPTERIN TRIPHOSPHATE DIPHOSPHATASE"/>
    <property type="match status" value="1"/>
</dbReference>
<dbReference type="Proteomes" id="UP001199916">
    <property type="component" value="Unassembled WGS sequence"/>
</dbReference>
<organism evidence="5 6">
    <name type="scientific">Paenibacillus profundus</name>
    <dbReference type="NCBI Taxonomy" id="1173085"/>
    <lineage>
        <taxon>Bacteria</taxon>
        <taxon>Bacillati</taxon>
        <taxon>Bacillota</taxon>
        <taxon>Bacilli</taxon>
        <taxon>Bacillales</taxon>
        <taxon>Paenibacillaceae</taxon>
        <taxon>Paenibacillus</taxon>
    </lineage>
</organism>
<dbReference type="EMBL" id="JAJNBZ010000015">
    <property type="protein sequence ID" value="MCE5171133.1"/>
    <property type="molecule type" value="Genomic_DNA"/>
</dbReference>
<protein>
    <submittedName>
        <fullName evidence="5">NUDIX hydrolase</fullName>
    </submittedName>
</protein>
<feature type="domain" description="Nudix hydrolase" evidence="4">
    <location>
        <begin position="1"/>
        <end position="150"/>
    </location>
</feature>
<dbReference type="PRINTS" id="PR00502">
    <property type="entry name" value="NUDIXFAMILY"/>
</dbReference>
<dbReference type="Pfam" id="PF00293">
    <property type="entry name" value="NUDIX"/>
    <property type="match status" value="1"/>
</dbReference>
<reference evidence="5 6" key="1">
    <citation type="submission" date="2021-11" db="EMBL/GenBank/DDBJ databases">
        <title>Draft genome sequence of Paenibacillus profundus YoMME, a new Gram-positive bacteria with exoelectrogenic properties.</title>
        <authorList>
            <person name="Hubenova Y."/>
            <person name="Hubenova E."/>
            <person name="Manasiev Y."/>
            <person name="Peykov S."/>
            <person name="Mitov M."/>
        </authorList>
    </citation>
    <scope>NUCLEOTIDE SEQUENCE [LARGE SCALE GENOMIC DNA]</scope>
    <source>
        <strain evidence="5 6">YoMME</strain>
    </source>
</reference>
<dbReference type="InterPro" id="IPR000086">
    <property type="entry name" value="NUDIX_hydrolase_dom"/>
</dbReference>